<evidence type="ECO:0000313" key="2">
    <source>
        <dbReference type="EMBL" id="KAH8365930.1"/>
    </source>
</evidence>
<dbReference type="EMBL" id="JAJJHW010002774">
    <property type="protein sequence ID" value="KAH8365930.1"/>
    <property type="molecule type" value="Genomic_DNA"/>
</dbReference>
<proteinExistence type="predicted"/>
<protein>
    <recommendedName>
        <fullName evidence="4">Kazal-like domain-containing protein</fullName>
    </recommendedName>
</protein>
<keyword evidence="3" id="KW-1185">Reference proteome</keyword>
<evidence type="ECO:0008006" key="4">
    <source>
        <dbReference type="Google" id="ProtNLM"/>
    </source>
</evidence>
<organism evidence="2 3">
    <name type="scientific">Drosophila rubida</name>
    <dbReference type="NCBI Taxonomy" id="30044"/>
    <lineage>
        <taxon>Eukaryota</taxon>
        <taxon>Metazoa</taxon>
        <taxon>Ecdysozoa</taxon>
        <taxon>Arthropoda</taxon>
        <taxon>Hexapoda</taxon>
        <taxon>Insecta</taxon>
        <taxon>Pterygota</taxon>
        <taxon>Neoptera</taxon>
        <taxon>Endopterygota</taxon>
        <taxon>Diptera</taxon>
        <taxon>Brachycera</taxon>
        <taxon>Muscomorpha</taxon>
        <taxon>Ephydroidea</taxon>
        <taxon>Drosophilidae</taxon>
        <taxon>Drosophila</taxon>
    </lineage>
</organism>
<evidence type="ECO:0000256" key="1">
    <source>
        <dbReference type="SAM" id="SignalP"/>
    </source>
</evidence>
<comment type="caution">
    <text evidence="2">The sequence shown here is derived from an EMBL/GenBank/DDBJ whole genome shotgun (WGS) entry which is preliminary data.</text>
</comment>
<accession>A0AAD4PJ89</accession>
<keyword evidence="1" id="KW-0732">Signal</keyword>
<evidence type="ECO:0000313" key="3">
    <source>
        <dbReference type="Proteomes" id="UP001200034"/>
    </source>
</evidence>
<feature type="signal peptide" evidence="1">
    <location>
        <begin position="1"/>
        <end position="27"/>
    </location>
</feature>
<feature type="chain" id="PRO_5042034248" description="Kazal-like domain-containing protein" evidence="1">
    <location>
        <begin position="28"/>
        <end position="114"/>
    </location>
</feature>
<reference evidence="2" key="1">
    <citation type="journal article" date="2021" name="Mol. Ecol. Resour.">
        <title>Phylogenomic analyses of the genus Drosophila reveals genomic signals of climate adaptation.</title>
        <authorList>
            <person name="Li F."/>
            <person name="Rane R.V."/>
            <person name="Luria V."/>
            <person name="Xiong Z."/>
            <person name="Chen J."/>
            <person name="Li Z."/>
            <person name="Catullo R.A."/>
            <person name="Griffin P.C."/>
            <person name="Schiffer M."/>
            <person name="Pearce S."/>
            <person name="Lee S.F."/>
            <person name="McElroy K."/>
            <person name="Stocker A."/>
            <person name="Shirriffs J."/>
            <person name="Cockerell F."/>
            <person name="Coppin C."/>
            <person name="Sgro C.M."/>
            <person name="Karger A."/>
            <person name="Cain J.W."/>
            <person name="Weber J.A."/>
            <person name="Santpere G."/>
            <person name="Kirschner M.W."/>
            <person name="Hoffmann A.A."/>
            <person name="Oakeshott J.G."/>
            <person name="Zhang G."/>
        </authorList>
    </citation>
    <scope>NUCLEOTIDE SEQUENCE</scope>
    <source>
        <strain evidence="2">BGI-SZ-2011g</strain>
    </source>
</reference>
<sequence>MPPLGIATKISIVLLLICLASVLCVFALPIFEPASGACKAIEDCDPFLPVCAAFSNEHQFFYSHCDMQRDICLTGKGKPETPETYSVSVKKLIKTYIILDWKADYLSHCNVSKL</sequence>
<name>A0AAD4PJ89_9MUSC</name>
<dbReference type="AlphaFoldDB" id="A0AAD4PJ89"/>
<gene>
    <name evidence="2" type="ORF">KR093_007403</name>
</gene>
<dbReference type="Proteomes" id="UP001200034">
    <property type="component" value="Unassembled WGS sequence"/>
</dbReference>